<protein>
    <submittedName>
        <fullName evidence="2">Uncharacterized protein</fullName>
    </submittedName>
</protein>
<feature type="region of interest" description="Disordered" evidence="1">
    <location>
        <begin position="1"/>
        <end position="208"/>
    </location>
</feature>
<dbReference type="GeneID" id="28835606"/>
<evidence type="ECO:0000256" key="1">
    <source>
        <dbReference type="SAM" id="MobiDB-lite"/>
    </source>
</evidence>
<feature type="compositionally biased region" description="Basic and acidic residues" evidence="1">
    <location>
        <begin position="169"/>
        <end position="188"/>
    </location>
</feature>
<gene>
    <name evidence="2" type="ORF">VE01_02220</name>
</gene>
<dbReference type="EMBL" id="KV460211">
    <property type="protein sequence ID" value="OBT99640.1"/>
    <property type="molecule type" value="Genomic_DNA"/>
</dbReference>
<evidence type="ECO:0000313" key="2">
    <source>
        <dbReference type="EMBL" id="OBT99640.1"/>
    </source>
</evidence>
<organism evidence="2 3">
    <name type="scientific">Pseudogymnoascus verrucosus</name>
    <dbReference type="NCBI Taxonomy" id="342668"/>
    <lineage>
        <taxon>Eukaryota</taxon>
        <taxon>Fungi</taxon>
        <taxon>Dikarya</taxon>
        <taxon>Ascomycota</taxon>
        <taxon>Pezizomycotina</taxon>
        <taxon>Leotiomycetes</taxon>
        <taxon>Thelebolales</taxon>
        <taxon>Thelebolaceae</taxon>
        <taxon>Pseudogymnoascus</taxon>
    </lineage>
</organism>
<feature type="compositionally biased region" description="Basic residues" evidence="1">
    <location>
        <begin position="1"/>
        <end position="13"/>
    </location>
</feature>
<keyword evidence="3" id="KW-1185">Reference proteome</keyword>
<accession>A0A1B8GV16</accession>
<sequence length="402" mass="46257">MDRFLGKLKKKAGGGRNKAGKDKASWTPEASRSPSPFLSPESEPKSPFSEEFSSFWNSNEDQPQEAFETTLRPPVTPSGDRHSNYRPHRRVPETPPATATSLFPPGFSSHPYEHTKKSYPPPSTSKFAAIYSPEKIKRKELPKTEKLPDNEKIHQALETFKASVYAVPKVDKEPEPKPKREPERESDPNTRSTSQEIEESIHSVESLPSLDSESDIVIKTKAERTAELLAKKYARLVHQQEELHAKKYMRIIHNREELENRGILWPTNAPTYEFPDDENETHVYEFPQFVPKPLALRIQRKPSSEGLQSNQRQISNGVVHDYEAAKLESWRQFYGKGEMMKTLHNEIDEYLSALLFKRLQKETAADASRQSTEYRSELNVRKYWDGVRGFLGSEFKNEETRN</sequence>
<dbReference type="AlphaFoldDB" id="A0A1B8GV16"/>
<feature type="compositionally biased region" description="Low complexity" evidence="1">
    <location>
        <begin position="31"/>
        <end position="55"/>
    </location>
</feature>
<name>A0A1B8GV16_9PEZI</name>
<evidence type="ECO:0000313" key="3">
    <source>
        <dbReference type="Proteomes" id="UP000091956"/>
    </source>
</evidence>
<proteinExistence type="predicted"/>
<reference evidence="3" key="2">
    <citation type="journal article" date="2018" name="Nat. Commun.">
        <title>Extreme sensitivity to ultraviolet light in the fungal pathogen causing white-nose syndrome of bats.</title>
        <authorList>
            <person name="Palmer J.M."/>
            <person name="Drees K.P."/>
            <person name="Foster J.T."/>
            <person name="Lindner D.L."/>
        </authorList>
    </citation>
    <scope>NUCLEOTIDE SEQUENCE [LARGE SCALE GENOMIC DNA]</scope>
    <source>
        <strain evidence="3">UAMH 10579</strain>
    </source>
</reference>
<feature type="compositionally biased region" description="Basic and acidic residues" evidence="1">
    <location>
        <begin position="134"/>
        <end position="155"/>
    </location>
</feature>
<dbReference type="RefSeq" id="XP_018133373.1">
    <property type="nucleotide sequence ID" value="XM_018271731.2"/>
</dbReference>
<reference evidence="2 3" key="1">
    <citation type="submission" date="2016-03" db="EMBL/GenBank/DDBJ databases">
        <title>Comparative genomics of Pseudogymnoascus destructans, the fungus causing white-nose syndrome of bats.</title>
        <authorList>
            <person name="Palmer J.M."/>
            <person name="Drees K.P."/>
            <person name="Foster J.T."/>
            <person name="Lindner D.L."/>
        </authorList>
    </citation>
    <scope>NUCLEOTIDE SEQUENCE [LARGE SCALE GENOMIC DNA]</scope>
    <source>
        <strain evidence="2 3">UAMH 10579</strain>
    </source>
</reference>
<dbReference type="OrthoDB" id="3438414at2759"/>
<dbReference type="Proteomes" id="UP000091956">
    <property type="component" value="Unassembled WGS sequence"/>
</dbReference>